<dbReference type="EMBL" id="UINC01170681">
    <property type="protein sequence ID" value="SVD74841.1"/>
    <property type="molecule type" value="Genomic_DNA"/>
</dbReference>
<accession>A0A382XWI0</accession>
<feature type="non-terminal residue" evidence="2">
    <location>
        <position position="1"/>
    </location>
</feature>
<feature type="domain" description="BanI/HgiCI C-terminal" evidence="1">
    <location>
        <begin position="11"/>
        <end position="91"/>
    </location>
</feature>
<protein>
    <recommendedName>
        <fullName evidence="1">BanI/HgiCI C-terminal domain-containing protein</fullName>
    </recommendedName>
</protein>
<organism evidence="2">
    <name type="scientific">marine metagenome</name>
    <dbReference type="NCBI Taxonomy" id="408172"/>
    <lineage>
        <taxon>unclassified sequences</taxon>
        <taxon>metagenomes</taxon>
        <taxon>ecological metagenomes</taxon>
    </lineage>
</organism>
<proteinExistence type="predicted"/>
<evidence type="ECO:0000313" key="2">
    <source>
        <dbReference type="EMBL" id="SVD74841.1"/>
    </source>
</evidence>
<dbReference type="AlphaFoldDB" id="A0A382XWI0"/>
<sequence length="97" mass="11069">DNWYYTTDEMRAVSVEVSFQETGNSVIVQKKDRAENRKEMYPEKFKSGYVIDGIGNFDFRSAAVRGILDAADIVVTAREDEIQRLAKYIGEWLGEPA</sequence>
<dbReference type="Pfam" id="PF26568">
    <property type="entry name" value="RE_BanI_C"/>
    <property type="match status" value="1"/>
</dbReference>
<reference evidence="2" key="1">
    <citation type="submission" date="2018-05" db="EMBL/GenBank/DDBJ databases">
        <authorList>
            <person name="Lanie J.A."/>
            <person name="Ng W.-L."/>
            <person name="Kazmierczak K.M."/>
            <person name="Andrzejewski T.M."/>
            <person name="Davidsen T.M."/>
            <person name="Wayne K.J."/>
            <person name="Tettelin H."/>
            <person name="Glass J.I."/>
            <person name="Rusch D."/>
            <person name="Podicherti R."/>
            <person name="Tsui H.-C.T."/>
            <person name="Winkler M.E."/>
        </authorList>
    </citation>
    <scope>NUCLEOTIDE SEQUENCE</scope>
</reference>
<dbReference type="InterPro" id="IPR058973">
    <property type="entry name" value="RE_BanI/HgiCI_C"/>
</dbReference>
<gene>
    <name evidence="2" type="ORF">METZ01_LOCUS427695</name>
</gene>
<evidence type="ECO:0000259" key="1">
    <source>
        <dbReference type="Pfam" id="PF26568"/>
    </source>
</evidence>
<name>A0A382XWI0_9ZZZZ</name>